<dbReference type="InterPro" id="IPR002780">
    <property type="entry name" value="Hyd_form_HypD"/>
</dbReference>
<dbReference type="GO" id="GO:0005506">
    <property type="term" value="F:iron ion binding"/>
    <property type="evidence" value="ECO:0007669"/>
    <property type="project" value="TreeGrafter"/>
</dbReference>
<evidence type="ECO:0000256" key="3">
    <source>
        <dbReference type="ARBA" id="ARBA00023004"/>
    </source>
</evidence>
<evidence type="ECO:0000313" key="5">
    <source>
        <dbReference type="Proteomes" id="UP000886689"/>
    </source>
</evidence>
<gene>
    <name evidence="4" type="primary">hypD</name>
    <name evidence="4" type="ORF">IPL58_11120</name>
</gene>
<dbReference type="NCBIfam" id="TIGR00075">
    <property type="entry name" value="hypD"/>
    <property type="match status" value="1"/>
</dbReference>
<name>A0A9D7PT92_9PROT</name>
<evidence type="ECO:0000256" key="2">
    <source>
        <dbReference type="ARBA" id="ARBA00022723"/>
    </source>
</evidence>
<protein>
    <submittedName>
        <fullName evidence="4">Hydrogenase formation protein HypD</fullName>
    </submittedName>
</protein>
<dbReference type="InterPro" id="IPR042243">
    <property type="entry name" value="HypD_1"/>
</dbReference>
<dbReference type="Proteomes" id="UP000886689">
    <property type="component" value="Unassembled WGS sequence"/>
</dbReference>
<dbReference type="PIRSF" id="PIRSF005622">
    <property type="entry name" value="Hydrgn_mat_hypD"/>
    <property type="match status" value="1"/>
</dbReference>
<dbReference type="EMBL" id="JADJUC010000012">
    <property type="protein sequence ID" value="MBK8524594.1"/>
    <property type="molecule type" value="Genomic_DNA"/>
</dbReference>
<dbReference type="GO" id="GO:0070025">
    <property type="term" value="F:carbon monoxide binding"/>
    <property type="evidence" value="ECO:0007669"/>
    <property type="project" value="TreeGrafter"/>
</dbReference>
<dbReference type="GO" id="GO:0051604">
    <property type="term" value="P:protein maturation"/>
    <property type="evidence" value="ECO:0007669"/>
    <property type="project" value="TreeGrafter"/>
</dbReference>
<dbReference type="AlphaFoldDB" id="A0A9D7PT92"/>
<dbReference type="Gene3D" id="3.40.50.11740">
    <property type="entry name" value="HypD, alpha/beta domain 2"/>
    <property type="match status" value="2"/>
</dbReference>
<organism evidence="4 5">
    <name type="scientific">Candidatus Proximibacter danicus</name>
    <dbReference type="NCBI Taxonomy" id="2954365"/>
    <lineage>
        <taxon>Bacteria</taxon>
        <taxon>Pseudomonadati</taxon>
        <taxon>Pseudomonadota</taxon>
        <taxon>Betaproteobacteria</taxon>
        <taxon>Candidatus Proximibacter</taxon>
    </lineage>
</organism>
<evidence type="ECO:0000256" key="1">
    <source>
        <dbReference type="ARBA" id="ARBA00007888"/>
    </source>
</evidence>
<dbReference type="InterPro" id="IPR042244">
    <property type="entry name" value="HypD_2_sf"/>
</dbReference>
<reference evidence="4" key="1">
    <citation type="submission" date="2020-10" db="EMBL/GenBank/DDBJ databases">
        <title>Connecting structure to function with the recovery of over 1000 high-quality activated sludge metagenome-assembled genomes encoding full-length rRNA genes using long-read sequencing.</title>
        <authorList>
            <person name="Singleton C.M."/>
            <person name="Petriglieri F."/>
            <person name="Kristensen J.M."/>
            <person name="Kirkegaard R.H."/>
            <person name="Michaelsen T.Y."/>
            <person name="Andersen M.H."/>
            <person name="Karst S.M."/>
            <person name="Dueholm M.S."/>
            <person name="Nielsen P.H."/>
            <person name="Albertsen M."/>
        </authorList>
    </citation>
    <scope>NUCLEOTIDE SEQUENCE</scope>
    <source>
        <strain evidence="4">Hirt_18-Q3-R61-65_BATAC.395</strain>
    </source>
</reference>
<accession>A0A9D7PT92</accession>
<evidence type="ECO:0000313" key="4">
    <source>
        <dbReference type="EMBL" id="MBK8524594.1"/>
    </source>
</evidence>
<comment type="caution">
    <text evidence="4">The sequence shown here is derived from an EMBL/GenBank/DDBJ whole genome shotgun (WGS) entry which is preliminary data.</text>
</comment>
<dbReference type="PANTHER" id="PTHR30149:SF0">
    <property type="entry name" value="HYDROGENASE MATURATION FACTOR HYPD"/>
    <property type="match status" value="1"/>
</dbReference>
<comment type="similarity">
    <text evidence="1">Belongs to the HypD family.</text>
</comment>
<keyword evidence="2" id="KW-0479">Metal-binding</keyword>
<proteinExistence type="inferred from homology"/>
<dbReference type="GO" id="GO:0051539">
    <property type="term" value="F:4 iron, 4 sulfur cluster binding"/>
    <property type="evidence" value="ECO:0007669"/>
    <property type="project" value="TreeGrafter"/>
</dbReference>
<keyword evidence="3" id="KW-0408">Iron</keyword>
<dbReference type="PANTHER" id="PTHR30149">
    <property type="entry name" value="HYDROGENASE PROTEIN ASSEMBLY PROTEIN HYPD"/>
    <property type="match status" value="1"/>
</dbReference>
<dbReference type="Pfam" id="PF01924">
    <property type="entry name" value="HypD"/>
    <property type="match status" value="1"/>
</dbReference>
<dbReference type="Gene3D" id="6.10.20.100">
    <property type="match status" value="1"/>
</dbReference>
<sequence>MKYIDEFRDGELAKGLGVAIRQAADASRSYHFMEFCGGHTHAISRYGVSDLLPDNVRMIHGPGCPVCVLPVGRVDMAIRLALECSVILCTYGDTLRVPASDSLSLMKAKARGGDIRMVYSSADALKIAQANPEKQVVFFAIGFETTTPPTAVAIKQAQALGLKNFSVLSCHVLTPSAISNILESPEVRQWGTVPLDGFIGPAHVSTIIGSRPYEFFAEEYRKPVVIAGFEPLDVMQAILMLVKQVNEGRAVVENEFSRAVTRDGNLKAQNLVAEVFELRRQFEWRGLNVVPYSGLRIRKEFAEFDAEKRFPIEYISVADNKACECGAILRGVKKPQDCKLFGTVCTPENPVGSCMVSSEGACAAHYTYGRYKDFRLKTINHRDTEAQRKEQKNSVLAFSVPRDLLRGMSLCLCGEKRFFHD</sequence>